<keyword evidence="2" id="KW-1185">Reference proteome</keyword>
<name>A0A9P7QS29_9PEZI</name>
<organism evidence="1 2">
    <name type="scientific">Colletotrichum scovillei</name>
    <dbReference type="NCBI Taxonomy" id="1209932"/>
    <lineage>
        <taxon>Eukaryota</taxon>
        <taxon>Fungi</taxon>
        <taxon>Dikarya</taxon>
        <taxon>Ascomycota</taxon>
        <taxon>Pezizomycotina</taxon>
        <taxon>Sordariomycetes</taxon>
        <taxon>Hypocreomycetidae</taxon>
        <taxon>Glomerellales</taxon>
        <taxon>Glomerellaceae</taxon>
        <taxon>Colletotrichum</taxon>
        <taxon>Colletotrichum acutatum species complex</taxon>
    </lineage>
</organism>
<sequence>MLRESLYLFLNLYPIALSISPAHFVAGNVARCLYNISGLRFTKCGNPFL</sequence>
<proteinExistence type="predicted"/>
<dbReference type="EMBL" id="JAESDN010000014">
    <property type="protein sequence ID" value="KAG7041794.1"/>
    <property type="molecule type" value="Genomic_DNA"/>
</dbReference>
<protein>
    <submittedName>
        <fullName evidence="1">Uncharacterized protein</fullName>
    </submittedName>
</protein>
<comment type="caution">
    <text evidence="1">The sequence shown here is derived from an EMBL/GenBank/DDBJ whole genome shotgun (WGS) entry which is preliminary data.</text>
</comment>
<evidence type="ECO:0000313" key="2">
    <source>
        <dbReference type="Proteomes" id="UP000699042"/>
    </source>
</evidence>
<dbReference type="AlphaFoldDB" id="A0A9P7QS29"/>
<reference evidence="1" key="1">
    <citation type="submission" date="2021-05" db="EMBL/GenBank/DDBJ databases">
        <title>Comparative genomics of three Colletotrichum scovillei strains and genetic complementation revealed genes involved fungal growth and virulence on chili pepper.</title>
        <authorList>
            <person name="Hsieh D.-K."/>
            <person name="Chuang S.-C."/>
            <person name="Chen C.-Y."/>
            <person name="Chao Y.-T."/>
            <person name="Lu M.-Y.J."/>
            <person name="Lee M.-H."/>
            <person name="Shih M.-C."/>
        </authorList>
    </citation>
    <scope>NUCLEOTIDE SEQUENCE</scope>
    <source>
        <strain evidence="1">Coll-153</strain>
    </source>
</reference>
<dbReference type="Proteomes" id="UP000699042">
    <property type="component" value="Unassembled WGS sequence"/>
</dbReference>
<feature type="non-terminal residue" evidence="1">
    <location>
        <position position="49"/>
    </location>
</feature>
<gene>
    <name evidence="1" type="ORF">JMJ77_012312</name>
</gene>
<evidence type="ECO:0000313" key="1">
    <source>
        <dbReference type="EMBL" id="KAG7041794.1"/>
    </source>
</evidence>
<accession>A0A9P7QS29</accession>